<feature type="region of interest" description="Disordered" evidence="1">
    <location>
        <begin position="11"/>
        <end position="42"/>
    </location>
</feature>
<accession>A0AAE0BEW1</accession>
<comment type="caution">
    <text evidence="2">The sequence shown here is derived from an EMBL/GenBank/DDBJ whole genome shotgun (WGS) entry which is preliminary data.</text>
</comment>
<name>A0AAE0BEW1_9CHLO</name>
<feature type="region of interest" description="Disordered" evidence="1">
    <location>
        <begin position="95"/>
        <end position="126"/>
    </location>
</feature>
<dbReference type="AlphaFoldDB" id="A0AAE0BEW1"/>
<protein>
    <submittedName>
        <fullName evidence="2">Uncharacterized protein</fullName>
    </submittedName>
</protein>
<sequence length="126" mass="13624">MPPRRRNVLFNNPENRRPRVSTASHHNIVGGVMPSTSPLSALAPEFTPRENGVVENAADDAVVPDLVTSDLNIDTDLLARTMTKADMCDIRSVAADQQATDSIPPPSGNGEYRRGRFSHVSSGESK</sequence>
<proteinExistence type="predicted"/>
<evidence type="ECO:0000313" key="2">
    <source>
        <dbReference type="EMBL" id="KAK3234708.1"/>
    </source>
</evidence>
<dbReference type="Proteomes" id="UP001190700">
    <property type="component" value="Unassembled WGS sequence"/>
</dbReference>
<keyword evidence="3" id="KW-1185">Reference proteome</keyword>
<organism evidence="2 3">
    <name type="scientific">Cymbomonas tetramitiformis</name>
    <dbReference type="NCBI Taxonomy" id="36881"/>
    <lineage>
        <taxon>Eukaryota</taxon>
        <taxon>Viridiplantae</taxon>
        <taxon>Chlorophyta</taxon>
        <taxon>Pyramimonadophyceae</taxon>
        <taxon>Pyramimonadales</taxon>
        <taxon>Pyramimonadaceae</taxon>
        <taxon>Cymbomonas</taxon>
    </lineage>
</organism>
<gene>
    <name evidence="2" type="ORF">CYMTET_55053</name>
</gene>
<dbReference type="EMBL" id="LGRX02035481">
    <property type="protein sequence ID" value="KAK3234708.1"/>
    <property type="molecule type" value="Genomic_DNA"/>
</dbReference>
<evidence type="ECO:0000313" key="3">
    <source>
        <dbReference type="Proteomes" id="UP001190700"/>
    </source>
</evidence>
<reference evidence="2 3" key="1">
    <citation type="journal article" date="2015" name="Genome Biol. Evol.">
        <title>Comparative Genomics of a Bacterivorous Green Alga Reveals Evolutionary Causalities and Consequences of Phago-Mixotrophic Mode of Nutrition.</title>
        <authorList>
            <person name="Burns J.A."/>
            <person name="Paasch A."/>
            <person name="Narechania A."/>
            <person name="Kim E."/>
        </authorList>
    </citation>
    <scope>NUCLEOTIDE SEQUENCE [LARGE SCALE GENOMIC DNA]</scope>
    <source>
        <strain evidence="2 3">PLY_AMNH</strain>
    </source>
</reference>
<evidence type="ECO:0000256" key="1">
    <source>
        <dbReference type="SAM" id="MobiDB-lite"/>
    </source>
</evidence>